<dbReference type="Pfam" id="PF13621">
    <property type="entry name" value="Cupin_8"/>
    <property type="match status" value="1"/>
</dbReference>
<sequence length="320" mass="37621">MRDFLESKTDVDEMKPIMDRFLSFIPGVGKPLPVPVVDAETLTEKEFTQKWVSCNKPCLVKKAVAHWPAVEKWRDKEYWLSKCDNFDINVYPHQNFNNKEKQNTDKEVMPFHKAIERLFENRDYIFSLPSEQITEEGRFSKIKADMPGFTFLPQAENPRYYERMRFFSYRRAATGWHYHGVDETLMCQVNGTKRVALLSPDMPRPDYITRYLQEENYLNDDPFQVQDNIAPFMVDVEEGDALYIPPYWHHVVVPVDGEIGFTVAFCWKSPLHILGNFSNYFVRALYKQGMWPINKNTLFMPLLGCYAGMLHLIRKMSGRV</sequence>
<dbReference type="RefSeq" id="WP_111635124.1">
    <property type="nucleotide sequence ID" value="NZ_QLLR01000022.1"/>
</dbReference>
<feature type="domain" description="JmjC" evidence="1">
    <location>
        <begin position="117"/>
        <end position="282"/>
    </location>
</feature>
<dbReference type="EMBL" id="QLLR01000022">
    <property type="protein sequence ID" value="RAJ26900.1"/>
    <property type="molecule type" value="Genomic_DNA"/>
</dbReference>
<dbReference type="PANTHER" id="PTHR12461">
    <property type="entry name" value="HYPOXIA-INDUCIBLE FACTOR 1 ALPHA INHIBITOR-RELATED"/>
    <property type="match status" value="1"/>
</dbReference>
<dbReference type="PROSITE" id="PS51184">
    <property type="entry name" value="JMJC"/>
    <property type="match status" value="1"/>
</dbReference>
<evidence type="ECO:0000313" key="2">
    <source>
        <dbReference type="EMBL" id="RAJ26900.1"/>
    </source>
</evidence>
<dbReference type="SUPFAM" id="SSF51197">
    <property type="entry name" value="Clavaminate synthase-like"/>
    <property type="match status" value="1"/>
</dbReference>
<evidence type="ECO:0000313" key="3">
    <source>
        <dbReference type="Proteomes" id="UP000249754"/>
    </source>
</evidence>
<accession>A0A327SD08</accession>
<dbReference type="Gene3D" id="2.60.120.650">
    <property type="entry name" value="Cupin"/>
    <property type="match status" value="1"/>
</dbReference>
<dbReference type="InterPro" id="IPR041667">
    <property type="entry name" value="Cupin_8"/>
</dbReference>
<name>A0A327SD08_9SPHI</name>
<organism evidence="2 3">
    <name type="scientific">Pedobacter cryoconitis</name>
    <dbReference type="NCBI Taxonomy" id="188932"/>
    <lineage>
        <taxon>Bacteria</taxon>
        <taxon>Pseudomonadati</taxon>
        <taxon>Bacteroidota</taxon>
        <taxon>Sphingobacteriia</taxon>
        <taxon>Sphingobacteriales</taxon>
        <taxon>Sphingobacteriaceae</taxon>
        <taxon>Pedobacter</taxon>
    </lineage>
</organism>
<dbReference type="PANTHER" id="PTHR12461:SF105">
    <property type="entry name" value="HYPOXIA-INDUCIBLE FACTOR 1-ALPHA INHIBITOR"/>
    <property type="match status" value="1"/>
</dbReference>
<dbReference type="Proteomes" id="UP000249754">
    <property type="component" value="Unassembled WGS sequence"/>
</dbReference>
<protein>
    <submittedName>
        <fullName evidence="2">Cupin-like domain-containing protein</fullName>
    </submittedName>
</protein>
<comment type="caution">
    <text evidence="2">The sequence shown here is derived from an EMBL/GenBank/DDBJ whole genome shotgun (WGS) entry which is preliminary data.</text>
</comment>
<reference evidence="2 3" key="1">
    <citation type="submission" date="2018-06" db="EMBL/GenBank/DDBJ databases">
        <title>Genomic Encyclopedia of Archaeal and Bacterial Type Strains, Phase II (KMG-II): from individual species to whole genera.</title>
        <authorList>
            <person name="Goeker M."/>
        </authorList>
    </citation>
    <scope>NUCLEOTIDE SEQUENCE [LARGE SCALE GENOMIC DNA]</scope>
    <source>
        <strain evidence="2 3">DSM 14825</strain>
    </source>
</reference>
<evidence type="ECO:0000259" key="1">
    <source>
        <dbReference type="PROSITE" id="PS51184"/>
    </source>
</evidence>
<proteinExistence type="predicted"/>
<dbReference type="OrthoDB" id="2942327at2"/>
<dbReference type="InterPro" id="IPR003347">
    <property type="entry name" value="JmjC_dom"/>
</dbReference>
<dbReference type="AlphaFoldDB" id="A0A327SD08"/>
<gene>
    <name evidence="2" type="ORF">LY11_03726</name>
</gene>